<protein>
    <submittedName>
        <fullName evidence="1">Uncharacterized protein</fullName>
    </submittedName>
</protein>
<gene>
    <name evidence="1" type="ORF">M9H77_19437</name>
</gene>
<keyword evidence="2" id="KW-1185">Reference proteome</keyword>
<dbReference type="Proteomes" id="UP001060085">
    <property type="component" value="Linkage Group LG04"/>
</dbReference>
<sequence>MQEQATSSLAASSLPSSSERSSSPAQNLEVKEGMESDDEIRRVPEIGGEGAGASASGRDGGSVAGQVQPSNAGSRKRGRSPADKENKRLKRLLRNRVSAQQARERKKAYLIDLEGKVKELETKNAELEERLSTLQNENQVLRHVRHKNLLAFLFISHIEFLTFEPF</sequence>
<evidence type="ECO:0000313" key="2">
    <source>
        <dbReference type="Proteomes" id="UP001060085"/>
    </source>
</evidence>
<comment type="caution">
    <text evidence="1">The sequence shown here is derived from an EMBL/GenBank/DDBJ whole genome shotgun (WGS) entry which is preliminary data.</text>
</comment>
<accession>A0ACC0BAA5</accession>
<dbReference type="EMBL" id="CM044704">
    <property type="protein sequence ID" value="KAI5669584.1"/>
    <property type="molecule type" value="Genomic_DNA"/>
</dbReference>
<proteinExistence type="predicted"/>
<organism evidence="1 2">
    <name type="scientific">Catharanthus roseus</name>
    <name type="common">Madagascar periwinkle</name>
    <name type="synonym">Vinca rosea</name>
    <dbReference type="NCBI Taxonomy" id="4058"/>
    <lineage>
        <taxon>Eukaryota</taxon>
        <taxon>Viridiplantae</taxon>
        <taxon>Streptophyta</taxon>
        <taxon>Embryophyta</taxon>
        <taxon>Tracheophyta</taxon>
        <taxon>Spermatophyta</taxon>
        <taxon>Magnoliopsida</taxon>
        <taxon>eudicotyledons</taxon>
        <taxon>Gunneridae</taxon>
        <taxon>Pentapetalae</taxon>
        <taxon>asterids</taxon>
        <taxon>lamiids</taxon>
        <taxon>Gentianales</taxon>
        <taxon>Apocynaceae</taxon>
        <taxon>Rauvolfioideae</taxon>
        <taxon>Vinceae</taxon>
        <taxon>Catharanthinae</taxon>
        <taxon>Catharanthus</taxon>
    </lineage>
</organism>
<reference evidence="2" key="1">
    <citation type="journal article" date="2023" name="Nat. Plants">
        <title>Single-cell RNA sequencing provides a high-resolution roadmap for understanding the multicellular compartmentation of specialized metabolism.</title>
        <authorList>
            <person name="Sun S."/>
            <person name="Shen X."/>
            <person name="Li Y."/>
            <person name="Li Y."/>
            <person name="Wang S."/>
            <person name="Li R."/>
            <person name="Zhang H."/>
            <person name="Shen G."/>
            <person name="Guo B."/>
            <person name="Wei J."/>
            <person name="Xu J."/>
            <person name="St-Pierre B."/>
            <person name="Chen S."/>
            <person name="Sun C."/>
        </authorList>
    </citation>
    <scope>NUCLEOTIDE SEQUENCE [LARGE SCALE GENOMIC DNA]</scope>
</reference>
<evidence type="ECO:0000313" key="1">
    <source>
        <dbReference type="EMBL" id="KAI5669584.1"/>
    </source>
</evidence>
<name>A0ACC0BAA5_CATRO</name>